<keyword evidence="3" id="KW-1185">Reference proteome</keyword>
<evidence type="ECO:0000313" key="2">
    <source>
        <dbReference type="EMBL" id="RDK02112.1"/>
    </source>
</evidence>
<dbReference type="InterPro" id="IPR021225">
    <property type="entry name" value="Tlde1_dom"/>
</dbReference>
<dbReference type="AlphaFoldDB" id="A0A370N956"/>
<protein>
    <recommendedName>
        <fullName evidence="1">Tlde1 domain-containing protein</fullName>
    </recommendedName>
</protein>
<feature type="domain" description="Tlde1" evidence="1">
    <location>
        <begin position="13"/>
        <end position="89"/>
    </location>
</feature>
<accession>A0A370N956</accession>
<sequence>MAYKNAAAGQGRAGWIRYLAAAVYGADRRHWFILWREGAGDTTIINGIKRGAFRLHPMGPRGLSEGCITVVNSDQFNVLADYLHKHGATLPIPGTTLKAYGYVDVQ</sequence>
<evidence type="ECO:0000259" key="1">
    <source>
        <dbReference type="Pfam" id="PF10908"/>
    </source>
</evidence>
<dbReference type="Proteomes" id="UP000254875">
    <property type="component" value="Unassembled WGS sequence"/>
</dbReference>
<dbReference type="Pfam" id="PF10908">
    <property type="entry name" value="Tlde1_dom"/>
    <property type="match status" value="1"/>
</dbReference>
<gene>
    <name evidence="2" type="ORF">DLM46_14305</name>
</gene>
<dbReference type="OrthoDB" id="6490254at2"/>
<name>A0A370N956_9BURK</name>
<dbReference type="RefSeq" id="WP_115101411.1">
    <property type="nucleotide sequence ID" value="NZ_QHKS01000008.1"/>
</dbReference>
<dbReference type="EMBL" id="QHKS01000008">
    <property type="protein sequence ID" value="RDK02112.1"/>
    <property type="molecule type" value="Genomic_DNA"/>
</dbReference>
<comment type="caution">
    <text evidence="2">The sequence shown here is derived from an EMBL/GenBank/DDBJ whole genome shotgun (WGS) entry which is preliminary data.</text>
</comment>
<proteinExistence type="predicted"/>
<evidence type="ECO:0000313" key="3">
    <source>
        <dbReference type="Proteomes" id="UP000254875"/>
    </source>
</evidence>
<organism evidence="2 3">
    <name type="scientific">Paraburkholderia lacunae</name>
    <dbReference type="NCBI Taxonomy" id="2211104"/>
    <lineage>
        <taxon>Bacteria</taxon>
        <taxon>Pseudomonadati</taxon>
        <taxon>Pseudomonadota</taxon>
        <taxon>Betaproteobacteria</taxon>
        <taxon>Burkholderiales</taxon>
        <taxon>Burkholderiaceae</taxon>
        <taxon>Paraburkholderia</taxon>
    </lineage>
</organism>
<reference evidence="3" key="1">
    <citation type="submission" date="2018-05" db="EMBL/GenBank/DDBJ databases">
        <authorList>
            <person name="Feng T."/>
        </authorList>
    </citation>
    <scope>NUCLEOTIDE SEQUENCE [LARGE SCALE GENOMIC DNA]</scope>
    <source>
        <strain evidence="3">S27</strain>
    </source>
</reference>